<comment type="caution">
    <text evidence="1">The sequence shown here is derived from an EMBL/GenBank/DDBJ whole genome shotgun (WGS) entry which is preliminary data.</text>
</comment>
<dbReference type="EMBL" id="AAJBFP010000021">
    <property type="protein sequence ID" value="ECK2813553.1"/>
    <property type="molecule type" value="Genomic_DNA"/>
</dbReference>
<keyword evidence="1" id="KW-0436">Ligase</keyword>
<proteinExistence type="predicted"/>
<reference evidence="1" key="1">
    <citation type="submission" date="2019-07" db="EMBL/GenBank/DDBJ databases">
        <authorList>
            <consortium name="NARMS: The National Antimicrobial Resistance Monitoring System"/>
        </authorList>
    </citation>
    <scope>NUCLEOTIDE SEQUENCE</scope>
    <source>
        <strain evidence="1">FSIS31902397</strain>
    </source>
</reference>
<organism evidence="1">
    <name type="scientific">Campylobacter coli</name>
    <dbReference type="NCBI Taxonomy" id="195"/>
    <lineage>
        <taxon>Bacteria</taxon>
        <taxon>Pseudomonadati</taxon>
        <taxon>Campylobacterota</taxon>
        <taxon>Epsilonproteobacteria</taxon>
        <taxon>Campylobacterales</taxon>
        <taxon>Campylobacteraceae</taxon>
        <taxon>Campylobacter</taxon>
    </lineage>
</organism>
<feature type="non-terminal residue" evidence="1">
    <location>
        <position position="41"/>
    </location>
</feature>
<accession>A0A6C7N6G2</accession>
<name>A0A6C7N6G2_CAMCO</name>
<evidence type="ECO:0000313" key="1">
    <source>
        <dbReference type="EMBL" id="ECK2813553.1"/>
    </source>
</evidence>
<protein>
    <submittedName>
        <fullName evidence="1">5-formyltetrahydrofolate cyclo-ligase</fullName>
    </submittedName>
</protein>
<sequence>MQKTSFRTLQKNRLAQHKKLKFKQDFIVFKECFNLIKKTKA</sequence>
<gene>
    <name evidence="1" type="ORF">FQX65_03490</name>
</gene>
<dbReference type="GO" id="GO:0016874">
    <property type="term" value="F:ligase activity"/>
    <property type="evidence" value="ECO:0007669"/>
    <property type="project" value="UniProtKB-KW"/>
</dbReference>
<dbReference type="AlphaFoldDB" id="A0A6C7N6G2"/>